<dbReference type="EMBL" id="VYDA01000127">
    <property type="protein sequence ID" value="MYH60845.1"/>
    <property type="molecule type" value="Genomic_DNA"/>
</dbReference>
<proteinExistence type="predicted"/>
<dbReference type="PANTHER" id="PTHR24104">
    <property type="entry name" value="E3 UBIQUITIN-PROTEIN LIGASE NHLRC1-RELATED"/>
    <property type="match status" value="1"/>
</dbReference>
<dbReference type="PANTHER" id="PTHR24104:SF25">
    <property type="entry name" value="PROTEIN LIN-41"/>
    <property type="match status" value="1"/>
</dbReference>
<sequence>MNEPRKELLAVWGPYETGWGDVEFDNPEGLASDSLGNIYVADEANHRVQKIDPDGNLIHMIGGVRTGDPLGERPRPGTAPGEFQMHRPVHVDPEDNLFVGDSQNCRVQKFDAQGNFLMLFGSMGNGPGQFGGLSGPNGVAVDEEGFIYVTDTHTLLGGNNRVQKFDARGHFIKAWGEHGTGPGQFAGGIPLRGRYGHDHLGSTIPEGPYGIAIGNNSGHLYIADSDNSRIQVFDREGHFIRSVGEGIIWSPKGICLDSQENIYVADYHMVPGLAGLTVPPVLPEHRMLWVLDKDGALLLKITNEDAGGLYVHGGGRHHAVAVSKADESLLYFQAGHHILKWRIHW</sequence>
<name>A0A6B1G0S7_9CHLR</name>
<feature type="repeat" description="NHL" evidence="2">
    <location>
        <begin position="20"/>
        <end position="54"/>
    </location>
</feature>
<dbReference type="InterPro" id="IPR001258">
    <property type="entry name" value="NHL_repeat"/>
</dbReference>
<dbReference type="Pfam" id="PF01436">
    <property type="entry name" value="NHL"/>
    <property type="match status" value="3"/>
</dbReference>
<dbReference type="InterPro" id="IPR011042">
    <property type="entry name" value="6-blade_b-propeller_TolB-like"/>
</dbReference>
<accession>A0A6B1G0S7</accession>
<feature type="repeat" description="NHL" evidence="2">
    <location>
        <begin position="124"/>
        <end position="168"/>
    </location>
</feature>
<organism evidence="3">
    <name type="scientific">Caldilineaceae bacterium SB0675_bin_29</name>
    <dbReference type="NCBI Taxonomy" id="2605266"/>
    <lineage>
        <taxon>Bacteria</taxon>
        <taxon>Bacillati</taxon>
        <taxon>Chloroflexota</taxon>
        <taxon>Caldilineae</taxon>
        <taxon>Caldilineales</taxon>
        <taxon>Caldilineaceae</taxon>
    </lineage>
</organism>
<comment type="caution">
    <text evidence="3">The sequence shown here is derived from an EMBL/GenBank/DDBJ whole genome shotgun (WGS) entry which is preliminary data.</text>
</comment>
<evidence type="ECO:0000313" key="3">
    <source>
        <dbReference type="EMBL" id="MYH60845.1"/>
    </source>
</evidence>
<dbReference type="GO" id="GO:0008270">
    <property type="term" value="F:zinc ion binding"/>
    <property type="evidence" value="ECO:0007669"/>
    <property type="project" value="UniProtKB-KW"/>
</dbReference>
<feature type="repeat" description="NHL" evidence="2">
    <location>
        <begin position="207"/>
        <end position="236"/>
    </location>
</feature>
<reference evidence="3" key="1">
    <citation type="submission" date="2019-09" db="EMBL/GenBank/DDBJ databases">
        <title>Characterisation of the sponge microbiome using genome-centric metagenomics.</title>
        <authorList>
            <person name="Engelberts J.P."/>
            <person name="Robbins S.J."/>
            <person name="De Goeij J.M."/>
            <person name="Aranda M."/>
            <person name="Bell S.C."/>
            <person name="Webster N.S."/>
        </authorList>
    </citation>
    <scope>NUCLEOTIDE SEQUENCE</scope>
    <source>
        <strain evidence="3">SB0675_bin_29</strain>
    </source>
</reference>
<dbReference type="SUPFAM" id="SSF63829">
    <property type="entry name" value="Calcium-dependent phosphotriesterase"/>
    <property type="match status" value="1"/>
</dbReference>
<dbReference type="InterPro" id="IPR050952">
    <property type="entry name" value="TRIM-NHL_E3_ligases"/>
</dbReference>
<evidence type="ECO:0008006" key="4">
    <source>
        <dbReference type="Google" id="ProtNLM"/>
    </source>
</evidence>
<gene>
    <name evidence="3" type="ORF">F4148_03460</name>
</gene>
<dbReference type="PROSITE" id="PS51125">
    <property type="entry name" value="NHL"/>
    <property type="match status" value="3"/>
</dbReference>
<dbReference type="AlphaFoldDB" id="A0A6B1G0S7"/>
<evidence type="ECO:0000256" key="2">
    <source>
        <dbReference type="PROSITE-ProRule" id="PRU00504"/>
    </source>
</evidence>
<keyword evidence="1" id="KW-0677">Repeat</keyword>
<protein>
    <recommendedName>
        <fullName evidence="4">6-bladed beta-propeller</fullName>
    </recommendedName>
</protein>
<evidence type="ECO:0000256" key="1">
    <source>
        <dbReference type="ARBA" id="ARBA00022737"/>
    </source>
</evidence>
<dbReference type="Gene3D" id="2.120.10.30">
    <property type="entry name" value="TolB, C-terminal domain"/>
    <property type="match status" value="2"/>
</dbReference>